<evidence type="ECO:0000256" key="2">
    <source>
        <dbReference type="ARBA" id="ARBA00007357"/>
    </source>
</evidence>
<keyword evidence="6" id="KW-0862">Zinc</keyword>
<dbReference type="PANTHER" id="PTHR11733:SF167">
    <property type="entry name" value="FI17812P1-RELATED"/>
    <property type="match status" value="1"/>
</dbReference>
<evidence type="ECO:0000256" key="4">
    <source>
        <dbReference type="ARBA" id="ARBA00022723"/>
    </source>
</evidence>
<evidence type="ECO:0000313" key="10">
    <source>
        <dbReference type="EMBL" id="TPR53852.1"/>
    </source>
</evidence>
<evidence type="ECO:0000256" key="3">
    <source>
        <dbReference type="ARBA" id="ARBA00022670"/>
    </source>
</evidence>
<dbReference type="SUPFAM" id="SSF55486">
    <property type="entry name" value="Metalloproteases ('zincins'), catalytic domain"/>
    <property type="match status" value="1"/>
</dbReference>
<organism evidence="10 11">
    <name type="scientific">Metamycoplasma neophronis</name>
    <dbReference type="NCBI Taxonomy" id="872983"/>
    <lineage>
        <taxon>Bacteria</taxon>
        <taxon>Bacillati</taxon>
        <taxon>Mycoplasmatota</taxon>
        <taxon>Mycoplasmoidales</taxon>
        <taxon>Metamycoplasmataceae</taxon>
        <taxon>Metamycoplasma</taxon>
    </lineage>
</organism>
<name>A0ABY2Z4C7_9BACT</name>
<dbReference type="CDD" id="cd08662">
    <property type="entry name" value="M13"/>
    <property type="match status" value="1"/>
</dbReference>
<comment type="similarity">
    <text evidence="2">Belongs to the peptidase M13 family.</text>
</comment>
<dbReference type="Pfam" id="PF01431">
    <property type="entry name" value="Peptidase_M13"/>
    <property type="match status" value="1"/>
</dbReference>
<reference evidence="10" key="1">
    <citation type="submission" date="2019-06" db="EMBL/GenBank/DDBJ databases">
        <title>Mycoplasma neophronis type strain whole genome sequence.</title>
        <authorList>
            <person name="Spergser J."/>
        </authorList>
    </citation>
    <scope>NUCLEOTIDE SEQUENCE [LARGE SCALE GENOMIC DNA]</scope>
    <source>
        <strain evidence="10">DSM 24097</strain>
    </source>
</reference>
<dbReference type="PRINTS" id="PR00786">
    <property type="entry name" value="NEPRILYSIN"/>
</dbReference>
<proteinExistence type="inferred from homology"/>
<dbReference type="Gene3D" id="3.40.390.10">
    <property type="entry name" value="Collagenase (Catalytic Domain)"/>
    <property type="match status" value="1"/>
</dbReference>
<keyword evidence="5" id="KW-0378">Hydrolase</keyword>
<comment type="cofactor">
    <cofactor evidence="1">
        <name>Zn(2+)</name>
        <dbReference type="ChEBI" id="CHEBI:29105"/>
    </cofactor>
</comment>
<dbReference type="InterPro" id="IPR018497">
    <property type="entry name" value="Peptidase_M13_C"/>
</dbReference>
<sequence length="636" mass="73105">MNKQLIKTDFFEAVNGEWIKKHEIPAHKSGIGSFEDIDSKLTKLKVKLFKEWSKDASTVPADPLIVEMVKYYNLVRDGRQRRMSGVKPILKLLKLIEGLNSWSDVANKYAELALMRLTVPVPFSIMTDFKNSDVETIYMSDPVAILPEKGYYSNQEKKDNLYAVWSGMAMQLLRKFNKDENHNKRLVELALKWDTIVSELLLSAEEYAVIANIYNPVSMDVVDSTIKAIKFSPILNTLTKQNVDTVVAVSKTLVEGYDKVLVEENFEAYKAFLYIQTIIEKASLLDYQTRAIAKQYEMALKGQKKPKSNEHTAIDAVTFGFYKMVFGRYYGKTFFGEENKKVIENMIQKMINIYKHRLENNTWLSEATKAKAVLKLNKMEVYVGYPEKIDAYYEKFIVKHYEGWNDLFENSLEFTRIIVQSEFDKFMKKVDKDLWSMTPAMVNAYFSPTQNKIVFPAGILQAPFYSSKQSSSANYGGIGAVIAHEISHAFDNNGANFDENGNMINWWTEEDRKQFDLRAEKMVELFNGVKTEYGKCNGRLTVSENIADAGGMSCAFEAAQSESDFNIKDFYINFATIWKCKYREQLAKMLLETDVHAPGKLRANVQIKNSDGFYEAFDVKKGDEMYLAPEKRVKIW</sequence>
<evidence type="ECO:0000313" key="11">
    <source>
        <dbReference type="Proteomes" id="UP000316851"/>
    </source>
</evidence>
<keyword evidence="4" id="KW-0479">Metal-binding</keyword>
<comment type="caution">
    <text evidence="10">The sequence shown here is derived from an EMBL/GenBank/DDBJ whole genome shotgun (WGS) entry which is preliminary data.</text>
</comment>
<dbReference type="InterPro" id="IPR000718">
    <property type="entry name" value="Peptidase_M13"/>
</dbReference>
<dbReference type="InterPro" id="IPR024079">
    <property type="entry name" value="MetalloPept_cat_dom_sf"/>
</dbReference>
<dbReference type="PROSITE" id="PS51885">
    <property type="entry name" value="NEPRILYSIN"/>
    <property type="match status" value="1"/>
</dbReference>
<dbReference type="Gene3D" id="1.10.1380.10">
    <property type="entry name" value="Neutral endopeptidase , domain2"/>
    <property type="match status" value="1"/>
</dbReference>
<evidence type="ECO:0000256" key="7">
    <source>
        <dbReference type="ARBA" id="ARBA00023049"/>
    </source>
</evidence>
<dbReference type="InterPro" id="IPR042089">
    <property type="entry name" value="Peptidase_M13_dom_2"/>
</dbReference>
<evidence type="ECO:0000259" key="9">
    <source>
        <dbReference type="Pfam" id="PF05649"/>
    </source>
</evidence>
<accession>A0ABY2Z4C7</accession>
<dbReference type="Proteomes" id="UP000316851">
    <property type="component" value="Unassembled WGS sequence"/>
</dbReference>
<protein>
    <submittedName>
        <fullName evidence="10">M13 family metallopeptidase</fullName>
    </submittedName>
</protein>
<keyword evidence="11" id="KW-1185">Reference proteome</keyword>
<keyword evidence="3" id="KW-0645">Protease</keyword>
<dbReference type="EMBL" id="VHHP01000004">
    <property type="protein sequence ID" value="TPR53852.1"/>
    <property type="molecule type" value="Genomic_DNA"/>
</dbReference>
<keyword evidence="7" id="KW-0482">Metalloprotease</keyword>
<dbReference type="PANTHER" id="PTHR11733">
    <property type="entry name" value="ZINC METALLOPROTEASE FAMILY M13 NEPRILYSIN-RELATED"/>
    <property type="match status" value="1"/>
</dbReference>
<evidence type="ECO:0000256" key="6">
    <source>
        <dbReference type="ARBA" id="ARBA00022833"/>
    </source>
</evidence>
<evidence type="ECO:0000256" key="1">
    <source>
        <dbReference type="ARBA" id="ARBA00001947"/>
    </source>
</evidence>
<feature type="domain" description="Peptidase M13 C-terminal" evidence="8">
    <location>
        <begin position="443"/>
        <end position="633"/>
    </location>
</feature>
<dbReference type="InterPro" id="IPR008753">
    <property type="entry name" value="Peptidase_M13_N"/>
</dbReference>
<evidence type="ECO:0000259" key="8">
    <source>
        <dbReference type="Pfam" id="PF01431"/>
    </source>
</evidence>
<gene>
    <name evidence="10" type="ORF">FJR74_01655</name>
</gene>
<dbReference type="Pfam" id="PF05649">
    <property type="entry name" value="Peptidase_M13_N"/>
    <property type="match status" value="1"/>
</dbReference>
<dbReference type="RefSeq" id="WP_140914817.1">
    <property type="nucleotide sequence ID" value="NZ_VHHP01000004.1"/>
</dbReference>
<evidence type="ECO:0000256" key="5">
    <source>
        <dbReference type="ARBA" id="ARBA00022801"/>
    </source>
</evidence>
<feature type="domain" description="Peptidase M13 N-terminal" evidence="9">
    <location>
        <begin position="7"/>
        <end position="386"/>
    </location>
</feature>